<evidence type="ECO:0000313" key="2">
    <source>
        <dbReference type="Proteomes" id="UP001524501"/>
    </source>
</evidence>
<gene>
    <name evidence="1" type="ORF">NOF53_16830</name>
</gene>
<evidence type="ECO:0000313" key="1">
    <source>
        <dbReference type="EMBL" id="MCQ4120815.1"/>
    </source>
</evidence>
<dbReference type="Proteomes" id="UP001524501">
    <property type="component" value="Unassembled WGS sequence"/>
</dbReference>
<dbReference type="RefSeq" id="WP_255970737.1">
    <property type="nucleotide sequence ID" value="NZ_JANFQF010000013.1"/>
</dbReference>
<name>A0ABT1QEZ0_9NOCA</name>
<sequence length="223" mass="24971">MRRPVQPKEFKANVLCTTHNQALSPADDAAIAFASFLRGIALKWMGGTGEWGRAESITISGDDLQRWVLKMFLTHAAVGSFKLDGKQVNTPISADAVDLLLNRSQWPETWGLCVHGDPTNDMLKMDPFSVDVLENWWGYFPLLTTWDQTLCGGVAELTGVGLGISLFNQGRDVGALDDPRHPLRGSVQRPRSMSWVVDGVEKKIEFTWTDSWVHRTATWTMRR</sequence>
<proteinExistence type="predicted"/>
<organism evidence="1 2">
    <name type="scientific">Rhodococcus tibetensis</name>
    <dbReference type="NCBI Taxonomy" id="2965064"/>
    <lineage>
        <taxon>Bacteria</taxon>
        <taxon>Bacillati</taxon>
        <taxon>Actinomycetota</taxon>
        <taxon>Actinomycetes</taxon>
        <taxon>Mycobacteriales</taxon>
        <taxon>Nocardiaceae</taxon>
        <taxon>Rhodococcus</taxon>
    </lineage>
</organism>
<comment type="caution">
    <text evidence="1">The sequence shown here is derived from an EMBL/GenBank/DDBJ whole genome shotgun (WGS) entry which is preliminary data.</text>
</comment>
<accession>A0ABT1QEZ0</accession>
<keyword evidence="2" id="KW-1185">Reference proteome</keyword>
<protein>
    <submittedName>
        <fullName evidence="1">Uncharacterized protein</fullName>
    </submittedName>
</protein>
<dbReference type="EMBL" id="JANFQF010000013">
    <property type="protein sequence ID" value="MCQ4120815.1"/>
    <property type="molecule type" value="Genomic_DNA"/>
</dbReference>
<reference evidence="1 2" key="1">
    <citation type="submission" date="2022-07" db="EMBL/GenBank/DDBJ databases">
        <title>Degradation activity of malathion, p-nitrophenol and potential low-temperature adaptation strategy of Rhodococcus sp. FXJ9.536.</title>
        <authorList>
            <person name="Huang J."/>
            <person name="Huang Y."/>
        </authorList>
    </citation>
    <scope>NUCLEOTIDE SEQUENCE [LARGE SCALE GENOMIC DNA]</scope>
    <source>
        <strain evidence="1 2">FXJ9.536</strain>
    </source>
</reference>